<reference evidence="1" key="1">
    <citation type="submission" date="2021-06" db="EMBL/GenBank/DDBJ databases">
        <title>Parelaphostrongylus tenuis whole genome reference sequence.</title>
        <authorList>
            <person name="Garwood T.J."/>
            <person name="Larsen P.A."/>
            <person name="Fountain-Jones N.M."/>
            <person name="Garbe J.R."/>
            <person name="Macchietto M.G."/>
            <person name="Kania S.A."/>
            <person name="Gerhold R.W."/>
            <person name="Richards J.E."/>
            <person name="Wolf T.M."/>
        </authorList>
    </citation>
    <scope>NUCLEOTIDE SEQUENCE</scope>
    <source>
        <strain evidence="1">MNPRO001-30</strain>
        <tissue evidence="1">Meninges</tissue>
    </source>
</reference>
<dbReference type="EMBL" id="JAHQIW010005195">
    <property type="protein sequence ID" value="KAJ1365214.1"/>
    <property type="molecule type" value="Genomic_DNA"/>
</dbReference>
<proteinExistence type="predicted"/>
<dbReference type="AlphaFoldDB" id="A0AAD5QWY3"/>
<gene>
    <name evidence="1" type="ORF">KIN20_025453</name>
</gene>
<evidence type="ECO:0000313" key="1">
    <source>
        <dbReference type="EMBL" id="KAJ1365214.1"/>
    </source>
</evidence>
<sequence>MKDETKCGAEERKCRTYEVEVMAHESNSTEPQCEPRQVSSVKEDIGEDLATVKEETGKKWFCLATDLLNASSSADACENVLPLMTGCCATRKRSANPITLLM</sequence>
<evidence type="ECO:0000313" key="2">
    <source>
        <dbReference type="Proteomes" id="UP001196413"/>
    </source>
</evidence>
<keyword evidence="2" id="KW-1185">Reference proteome</keyword>
<organism evidence="1 2">
    <name type="scientific">Parelaphostrongylus tenuis</name>
    <name type="common">Meningeal worm</name>
    <dbReference type="NCBI Taxonomy" id="148309"/>
    <lineage>
        <taxon>Eukaryota</taxon>
        <taxon>Metazoa</taxon>
        <taxon>Ecdysozoa</taxon>
        <taxon>Nematoda</taxon>
        <taxon>Chromadorea</taxon>
        <taxon>Rhabditida</taxon>
        <taxon>Rhabditina</taxon>
        <taxon>Rhabditomorpha</taxon>
        <taxon>Strongyloidea</taxon>
        <taxon>Metastrongylidae</taxon>
        <taxon>Parelaphostrongylus</taxon>
    </lineage>
</organism>
<name>A0AAD5QWY3_PARTN</name>
<dbReference type="Proteomes" id="UP001196413">
    <property type="component" value="Unassembled WGS sequence"/>
</dbReference>
<comment type="caution">
    <text evidence="1">The sequence shown here is derived from an EMBL/GenBank/DDBJ whole genome shotgun (WGS) entry which is preliminary data.</text>
</comment>
<accession>A0AAD5QWY3</accession>
<protein>
    <submittedName>
        <fullName evidence="1">Uncharacterized protein</fullName>
    </submittedName>
</protein>